<evidence type="ECO:0000259" key="4">
    <source>
        <dbReference type="PROSITE" id="PS50919"/>
    </source>
</evidence>
<dbReference type="PANTHER" id="PTHR46809:SF2">
    <property type="entry name" value="GH21273P"/>
    <property type="match status" value="1"/>
</dbReference>
<evidence type="ECO:0000313" key="6">
    <source>
        <dbReference type="RefSeq" id="XP_015524682.1"/>
    </source>
</evidence>
<dbReference type="AlphaFoldDB" id="A0A6J0CDJ4"/>
<organism evidence="6">
    <name type="scientific">Neodiprion lecontei</name>
    <name type="common">Redheaded pine sawfly</name>
    <dbReference type="NCBI Taxonomy" id="441921"/>
    <lineage>
        <taxon>Eukaryota</taxon>
        <taxon>Metazoa</taxon>
        <taxon>Ecdysozoa</taxon>
        <taxon>Arthropoda</taxon>
        <taxon>Hexapoda</taxon>
        <taxon>Insecta</taxon>
        <taxon>Pterygota</taxon>
        <taxon>Neoptera</taxon>
        <taxon>Endopterygota</taxon>
        <taxon>Hymenoptera</taxon>
        <taxon>Tenthredinoidea</taxon>
        <taxon>Diprionidae</taxon>
        <taxon>Diprioninae</taxon>
        <taxon>Neodiprion</taxon>
    </lineage>
</organism>
<feature type="domain" description="MIR" evidence="4">
    <location>
        <begin position="96"/>
        <end position="152"/>
    </location>
</feature>
<gene>
    <name evidence="6" type="primary">LOC107227914</name>
</gene>
<keyword evidence="1 3" id="KW-0732">Signal</keyword>
<dbReference type="InterPro" id="IPR036300">
    <property type="entry name" value="MIR_dom_sf"/>
</dbReference>
<dbReference type="Proteomes" id="UP000829291">
    <property type="component" value="Chromosome 2"/>
</dbReference>
<dbReference type="PROSITE" id="PS50919">
    <property type="entry name" value="MIR"/>
    <property type="match status" value="3"/>
</dbReference>
<dbReference type="InterPro" id="IPR016093">
    <property type="entry name" value="MIR_motif"/>
</dbReference>
<keyword evidence="2" id="KW-0677">Repeat</keyword>
<dbReference type="RefSeq" id="XP_015524682.1">
    <property type="nucleotide sequence ID" value="XM_015669196.2"/>
</dbReference>
<dbReference type="Pfam" id="PF02815">
    <property type="entry name" value="MIR"/>
    <property type="match status" value="1"/>
</dbReference>
<feature type="domain" description="MIR" evidence="4">
    <location>
        <begin position="34"/>
        <end position="88"/>
    </location>
</feature>
<feature type="chain" id="PRO_5027070041" evidence="3">
    <location>
        <begin position="32"/>
        <end position="227"/>
    </location>
</feature>
<name>A0A6J0CDJ4_NEOLC</name>
<evidence type="ECO:0000256" key="2">
    <source>
        <dbReference type="ARBA" id="ARBA00022737"/>
    </source>
</evidence>
<dbReference type="OrthoDB" id="5588846at2759"/>
<dbReference type="SUPFAM" id="SSF82109">
    <property type="entry name" value="MIR domain"/>
    <property type="match status" value="1"/>
</dbReference>
<reference evidence="6" key="1">
    <citation type="submission" date="2025-08" db="UniProtKB">
        <authorList>
            <consortium name="RefSeq"/>
        </authorList>
    </citation>
    <scope>IDENTIFICATION</scope>
    <source>
        <tissue evidence="6">Thorax and Abdomen</tissue>
    </source>
</reference>
<dbReference type="FunCoup" id="A0A6J0CDJ4">
    <property type="interactions" value="1294"/>
</dbReference>
<dbReference type="PANTHER" id="PTHR46809">
    <property type="entry name" value="STROMAL CELL-DERIVED FACTOR 2-LIKE PROTEIN"/>
    <property type="match status" value="1"/>
</dbReference>
<dbReference type="InParanoid" id="A0A6J0CDJ4"/>
<evidence type="ECO:0000256" key="3">
    <source>
        <dbReference type="SAM" id="SignalP"/>
    </source>
</evidence>
<keyword evidence="5" id="KW-1185">Reference proteome</keyword>
<dbReference type="SMART" id="SM00472">
    <property type="entry name" value="MIR"/>
    <property type="match status" value="3"/>
</dbReference>
<evidence type="ECO:0000256" key="1">
    <source>
        <dbReference type="ARBA" id="ARBA00022729"/>
    </source>
</evidence>
<feature type="signal peptide" evidence="3">
    <location>
        <begin position="1"/>
        <end position="31"/>
    </location>
</feature>
<sequence>MSTQKTNLLCCSLLYFTIPWIVVLNAQNVYAKGTNYVTCGSVLKLLNIGSNVRLHSHSIKYGTGSGQQSVTATEIQEDGNSHWLVKAETGKQCIRGKPIKCGDIVRLEHLSTKKNLHSHHFSSPLSGNQEISAYGDEKGEGDTGDDWLVVCQSEFWERDNPIMLKHIDTNVYLSSSERTYGNPITGQVEVVGMYTPMGDNSNWKSMEGLFIHPSDFKAQHTYQHTEL</sequence>
<dbReference type="KEGG" id="nlo:107227914"/>
<protein>
    <submittedName>
        <fullName evidence="6">Stromal cell-derived factor 2</fullName>
    </submittedName>
</protein>
<accession>A0A6J0CDJ4</accession>
<dbReference type="GeneID" id="107227914"/>
<dbReference type="Gene3D" id="2.80.10.50">
    <property type="match status" value="1"/>
</dbReference>
<proteinExistence type="predicted"/>
<evidence type="ECO:0000313" key="5">
    <source>
        <dbReference type="Proteomes" id="UP000829291"/>
    </source>
</evidence>
<feature type="domain" description="MIR" evidence="4">
    <location>
        <begin position="153"/>
        <end position="208"/>
    </location>
</feature>